<dbReference type="Gene3D" id="3.40.50.1240">
    <property type="entry name" value="Phosphoglycerate mutase-like"/>
    <property type="match status" value="1"/>
</dbReference>
<dbReference type="InterPro" id="IPR013078">
    <property type="entry name" value="His_Pase_superF_clade-1"/>
</dbReference>
<protein>
    <submittedName>
        <fullName evidence="3">Histidine phosphatase family protein</fullName>
        <ecNumber evidence="3">3.1.3.-</ecNumber>
    </submittedName>
</protein>
<dbReference type="AlphaFoldDB" id="A0AA96RIR4"/>
<dbReference type="SMART" id="SM00855">
    <property type="entry name" value="PGAM"/>
    <property type="match status" value="1"/>
</dbReference>
<dbReference type="EMBL" id="CP130318">
    <property type="protein sequence ID" value="WNQ12464.1"/>
    <property type="molecule type" value="Genomic_DNA"/>
</dbReference>
<feature type="binding site" evidence="2">
    <location>
        <position position="58"/>
    </location>
    <ligand>
        <name>substrate</name>
    </ligand>
</feature>
<feature type="active site" description="Tele-phosphohistidine intermediate" evidence="1">
    <location>
        <position position="9"/>
    </location>
</feature>
<dbReference type="GO" id="GO:0016791">
    <property type="term" value="F:phosphatase activity"/>
    <property type="evidence" value="ECO:0007669"/>
    <property type="project" value="TreeGrafter"/>
</dbReference>
<dbReference type="InterPro" id="IPR029033">
    <property type="entry name" value="His_PPase_superfam"/>
</dbReference>
<sequence>MTTIGFVRHGVTDWNVQGRAQGQHDVPLNELGREQARMLGKRLAAEGWDLIFSSDLSRARETADAIAEAMGRSVDGYDVRLREKTHGRLDGTVEAERVEKWGPNWRELDHDEESAESVRERSLDFLKEITETYPGRKVLVVSHGAWIGITLETLLPGQEIAKLTNTSVCVLEKAEGTWTCLLMNCIKHLENVG</sequence>
<dbReference type="CDD" id="cd07067">
    <property type="entry name" value="HP_PGM_like"/>
    <property type="match status" value="1"/>
</dbReference>
<dbReference type="KEGG" id="paun:MJA45_05365"/>
<dbReference type="Pfam" id="PF00300">
    <property type="entry name" value="His_Phos_1"/>
    <property type="match status" value="1"/>
</dbReference>
<evidence type="ECO:0000313" key="3">
    <source>
        <dbReference type="EMBL" id="WNQ12464.1"/>
    </source>
</evidence>
<proteinExistence type="predicted"/>
<keyword evidence="4" id="KW-1185">Reference proteome</keyword>
<organism evidence="3 4">
    <name type="scientific">Paenibacillus aurantius</name>
    <dbReference type="NCBI Taxonomy" id="2918900"/>
    <lineage>
        <taxon>Bacteria</taxon>
        <taxon>Bacillati</taxon>
        <taxon>Bacillota</taxon>
        <taxon>Bacilli</taxon>
        <taxon>Bacillales</taxon>
        <taxon>Paenibacillaceae</taxon>
        <taxon>Paenibacillus</taxon>
    </lineage>
</organism>
<gene>
    <name evidence="3" type="ORF">MJA45_05365</name>
</gene>
<dbReference type="EC" id="3.1.3.-" evidence="3"/>
<feature type="active site" description="Proton donor/acceptor" evidence="1">
    <location>
        <position position="83"/>
    </location>
</feature>
<dbReference type="PANTHER" id="PTHR48100">
    <property type="entry name" value="BROAD-SPECIFICITY PHOSPHATASE YOR283W-RELATED"/>
    <property type="match status" value="1"/>
</dbReference>
<dbReference type="GO" id="GO:0005737">
    <property type="term" value="C:cytoplasm"/>
    <property type="evidence" value="ECO:0007669"/>
    <property type="project" value="TreeGrafter"/>
</dbReference>
<reference evidence="3 4" key="1">
    <citation type="submission" date="2022-02" db="EMBL/GenBank/DDBJ databases">
        <title>Paenibacillus sp. MBLB1776 Whole Genome Shotgun Sequencing.</title>
        <authorList>
            <person name="Hwang C.Y."/>
            <person name="Cho E.-S."/>
            <person name="Seo M.-J."/>
        </authorList>
    </citation>
    <scope>NUCLEOTIDE SEQUENCE [LARGE SCALE GENOMIC DNA]</scope>
    <source>
        <strain evidence="3 4">MBLB1776</strain>
    </source>
</reference>
<evidence type="ECO:0000256" key="1">
    <source>
        <dbReference type="PIRSR" id="PIRSR613078-1"/>
    </source>
</evidence>
<accession>A0AA96RIR4</accession>
<dbReference type="Proteomes" id="UP001305702">
    <property type="component" value="Chromosome"/>
</dbReference>
<dbReference type="RefSeq" id="WP_315606241.1">
    <property type="nucleotide sequence ID" value="NZ_CP130318.1"/>
</dbReference>
<keyword evidence="3" id="KW-0378">Hydrolase</keyword>
<dbReference type="SUPFAM" id="SSF53254">
    <property type="entry name" value="Phosphoglycerate mutase-like"/>
    <property type="match status" value="1"/>
</dbReference>
<feature type="binding site" evidence="2">
    <location>
        <begin position="8"/>
        <end position="15"/>
    </location>
    <ligand>
        <name>substrate</name>
    </ligand>
</feature>
<evidence type="ECO:0000256" key="2">
    <source>
        <dbReference type="PIRSR" id="PIRSR613078-2"/>
    </source>
</evidence>
<dbReference type="InterPro" id="IPR050275">
    <property type="entry name" value="PGM_Phosphatase"/>
</dbReference>
<evidence type="ECO:0000313" key="4">
    <source>
        <dbReference type="Proteomes" id="UP001305702"/>
    </source>
</evidence>
<name>A0AA96RIR4_9BACL</name>
<dbReference type="PANTHER" id="PTHR48100:SF1">
    <property type="entry name" value="HISTIDINE PHOSPHATASE FAMILY PROTEIN-RELATED"/>
    <property type="match status" value="1"/>
</dbReference>